<dbReference type="AlphaFoldDB" id="A0A6P2BTR8"/>
<gene>
    <name evidence="1" type="ORF">EAS64_29475</name>
</gene>
<dbReference type="InterPro" id="IPR011990">
    <property type="entry name" value="TPR-like_helical_dom_sf"/>
</dbReference>
<dbReference type="Gene3D" id="1.25.40.10">
    <property type="entry name" value="Tetratricopeptide repeat domain"/>
    <property type="match status" value="1"/>
</dbReference>
<dbReference type="EMBL" id="RPFW01000006">
    <property type="protein sequence ID" value="TVZ01616.1"/>
    <property type="molecule type" value="Genomic_DNA"/>
</dbReference>
<evidence type="ECO:0000313" key="1">
    <source>
        <dbReference type="EMBL" id="TVZ01616.1"/>
    </source>
</evidence>
<accession>A0A6P2BTR8</accession>
<proteinExistence type="predicted"/>
<comment type="caution">
    <text evidence="1">The sequence shown here is derived from an EMBL/GenBank/DDBJ whole genome shotgun (WGS) entry which is preliminary data.</text>
</comment>
<name>A0A6P2BTR8_9ACTN</name>
<dbReference type="RefSeq" id="WP_145858353.1">
    <property type="nucleotide sequence ID" value="NZ_RPFW01000006.1"/>
</dbReference>
<dbReference type="Proteomes" id="UP000460272">
    <property type="component" value="Unassembled WGS sequence"/>
</dbReference>
<organism evidence="1 2">
    <name type="scientific">Trebonia kvetii</name>
    <dbReference type="NCBI Taxonomy" id="2480626"/>
    <lineage>
        <taxon>Bacteria</taxon>
        <taxon>Bacillati</taxon>
        <taxon>Actinomycetota</taxon>
        <taxon>Actinomycetes</taxon>
        <taxon>Streptosporangiales</taxon>
        <taxon>Treboniaceae</taxon>
        <taxon>Trebonia</taxon>
    </lineage>
</organism>
<sequence>MANVEDFDEIEFQAARTGNHVRAAVRMSKLAEGAEPGLRAEFHLRAGEQWMSADDPQRAADEFTAAIADGGSTFADPRVLLARALLDLEREAEARELISGLTADREVVTPRTCDLLAELFTEEGDLQGALDWATTGVERCIQLEDDAELQLLLRLRYRIRVDLGLDEDDYDHMLDTTKPRG</sequence>
<dbReference type="SUPFAM" id="SSF48452">
    <property type="entry name" value="TPR-like"/>
    <property type="match status" value="1"/>
</dbReference>
<protein>
    <submittedName>
        <fullName evidence="1">Tetratricopeptide repeat protein</fullName>
    </submittedName>
</protein>
<dbReference type="OrthoDB" id="3211351at2"/>
<evidence type="ECO:0000313" key="2">
    <source>
        <dbReference type="Proteomes" id="UP000460272"/>
    </source>
</evidence>
<keyword evidence="2" id="KW-1185">Reference proteome</keyword>
<reference evidence="1 2" key="1">
    <citation type="submission" date="2018-11" db="EMBL/GenBank/DDBJ databases">
        <title>Trebonia kvetii gen.nov., sp.nov., a novel acidophilic actinobacterium, and proposal of the new actinobacterial family Treboniaceae fam. nov.</title>
        <authorList>
            <person name="Rapoport D."/>
            <person name="Sagova-Mareckova M."/>
            <person name="Sedlacek I."/>
            <person name="Provaznik J."/>
            <person name="Kralova S."/>
            <person name="Pavlinic D."/>
            <person name="Benes V."/>
            <person name="Kopecky J."/>
        </authorList>
    </citation>
    <scope>NUCLEOTIDE SEQUENCE [LARGE SCALE GENOMIC DNA]</scope>
    <source>
        <strain evidence="1 2">15Tr583</strain>
    </source>
</reference>